<proteinExistence type="predicted"/>
<reference evidence="4" key="2">
    <citation type="journal article" date="2023" name="Int. J. Mol. Sci.">
        <title>De Novo Assembly and Annotation of 11 Diverse Shrub Willow (Salix) Genomes Reveals Novel Gene Organization in Sex-Linked Regions.</title>
        <authorList>
            <person name="Hyden B."/>
            <person name="Feng K."/>
            <person name="Yates T.B."/>
            <person name="Jawdy S."/>
            <person name="Cereghino C."/>
            <person name="Smart L.B."/>
            <person name="Muchero W."/>
        </authorList>
    </citation>
    <scope>NUCLEOTIDE SEQUENCE [LARGE SCALE GENOMIC DNA]</scope>
    <source>
        <tissue evidence="4">Shoot tip</tissue>
    </source>
</reference>
<evidence type="ECO:0000256" key="1">
    <source>
        <dbReference type="SAM" id="Coils"/>
    </source>
</evidence>
<keyword evidence="5" id="KW-1185">Reference proteome</keyword>
<keyword evidence="3" id="KW-0812">Transmembrane</keyword>
<dbReference type="AlphaFoldDB" id="A0A9Q0SYX7"/>
<feature type="coiled-coil region" evidence="1">
    <location>
        <begin position="264"/>
        <end position="384"/>
    </location>
</feature>
<dbReference type="Proteomes" id="UP001151529">
    <property type="component" value="Chromosome 13"/>
</dbReference>
<keyword evidence="3" id="KW-0472">Membrane</keyword>
<dbReference type="OrthoDB" id="689590at2759"/>
<feature type="transmembrane region" description="Helical" evidence="3">
    <location>
        <begin position="604"/>
        <end position="625"/>
    </location>
</feature>
<accession>A0A9Q0SYX7</accession>
<evidence type="ECO:0000313" key="5">
    <source>
        <dbReference type="Proteomes" id="UP001151529"/>
    </source>
</evidence>
<feature type="coiled-coil region" evidence="1">
    <location>
        <begin position="56"/>
        <end position="93"/>
    </location>
</feature>
<name>A0A9Q0SYX7_SALVM</name>
<feature type="coiled-coil region" evidence="1">
    <location>
        <begin position="427"/>
        <end position="524"/>
    </location>
</feature>
<comment type="caution">
    <text evidence="4">The sequence shown here is derived from an EMBL/GenBank/DDBJ whole genome shotgun (WGS) entry which is preliminary data.</text>
</comment>
<feature type="compositionally biased region" description="Low complexity" evidence="2">
    <location>
        <begin position="19"/>
        <end position="30"/>
    </location>
</feature>
<evidence type="ECO:0000313" key="4">
    <source>
        <dbReference type="EMBL" id="KAJ6694250.1"/>
    </source>
</evidence>
<sequence>MAKKKATHRTQDPKQENPQDQNQNFTTKNQQPPPPPPMENPDEKFQSLKTLNDLLVKEAKKRREQVESLVKAKEALETELALSSNEKSKLETEFGKISDGKVSLDIENGLFCVFIETQMAEMGGFVDGLVREKKEKENEIGVLKSEVKELTMSVETERDRLGRVCLERDLLKSDADNWMKEAGGLKDRVIGLEKREKEGGKEIKKLKKQCALLVEEKNDREKEIEELKRLRGSTKNNLMERLKEIDDLNREIGGIVRERNEIGVEKSEQKLKIIELEREAGELNEIVSSLQEEEGILRRKIMELEKTLGQALEKENAMAREIGGLMEEKKEKERTIMRLMEENDAGKKYKIMANAEIEDKKELVQKLLREKNEIEEVKAIKEGEIVKLHKEVGRLRDDIFSMQKSSKDQEVKYNQVASEISHCKVALEQVRLEKDNAQKSLDEEKRNGMNLRSKVLEMEKRAEETVKDCAKMRSVNESLAKRKKGMETQVSLLEKEKDLVQKHLTEAEGKINDLRNKMESAGTISDRALTMLKNTAALLCESNNGKEEMIVTKKMLGSEIEPYASELEIIKTAFRKKETMVEDMKQQVEYLTDSVAKAKKKNGLLSVMSSATTVVAAAVSLAYVARVR</sequence>
<feature type="region of interest" description="Disordered" evidence="2">
    <location>
        <begin position="1"/>
        <end position="46"/>
    </location>
</feature>
<protein>
    <submittedName>
        <fullName evidence="4">Uncharacterized protein</fullName>
    </submittedName>
</protein>
<keyword evidence="1" id="KW-0175">Coiled coil</keyword>
<dbReference type="Gene3D" id="1.10.287.1490">
    <property type="match status" value="1"/>
</dbReference>
<evidence type="ECO:0000256" key="3">
    <source>
        <dbReference type="SAM" id="Phobius"/>
    </source>
</evidence>
<keyword evidence="3" id="KW-1133">Transmembrane helix</keyword>
<feature type="coiled-coil region" evidence="1">
    <location>
        <begin position="203"/>
        <end position="237"/>
    </location>
</feature>
<gene>
    <name evidence="4" type="ORF">OIU85_004982</name>
</gene>
<organism evidence="4 5">
    <name type="scientific">Salix viminalis</name>
    <name type="common">Common osier</name>
    <name type="synonym">Basket willow</name>
    <dbReference type="NCBI Taxonomy" id="40686"/>
    <lineage>
        <taxon>Eukaryota</taxon>
        <taxon>Viridiplantae</taxon>
        <taxon>Streptophyta</taxon>
        <taxon>Embryophyta</taxon>
        <taxon>Tracheophyta</taxon>
        <taxon>Spermatophyta</taxon>
        <taxon>Magnoliopsida</taxon>
        <taxon>eudicotyledons</taxon>
        <taxon>Gunneridae</taxon>
        <taxon>Pentapetalae</taxon>
        <taxon>rosids</taxon>
        <taxon>fabids</taxon>
        <taxon>Malpighiales</taxon>
        <taxon>Salicaceae</taxon>
        <taxon>Saliceae</taxon>
        <taxon>Salix</taxon>
    </lineage>
</organism>
<reference evidence="4" key="1">
    <citation type="submission" date="2022-11" db="EMBL/GenBank/DDBJ databases">
        <authorList>
            <person name="Hyden B.L."/>
            <person name="Feng K."/>
            <person name="Yates T."/>
            <person name="Jawdy S."/>
            <person name="Smart L.B."/>
            <person name="Muchero W."/>
        </authorList>
    </citation>
    <scope>NUCLEOTIDE SEQUENCE</scope>
    <source>
        <tissue evidence="4">Shoot tip</tissue>
    </source>
</reference>
<evidence type="ECO:0000256" key="2">
    <source>
        <dbReference type="SAM" id="MobiDB-lite"/>
    </source>
</evidence>
<feature type="coiled-coil region" evidence="1">
    <location>
        <begin position="126"/>
        <end position="153"/>
    </location>
</feature>
<dbReference type="EMBL" id="JAPFFL010000011">
    <property type="protein sequence ID" value="KAJ6694250.1"/>
    <property type="molecule type" value="Genomic_DNA"/>
</dbReference>